<proteinExistence type="predicted"/>
<accession>A0ABQ6C133</accession>
<evidence type="ECO:0000313" key="3">
    <source>
        <dbReference type="Proteomes" id="UP001156836"/>
    </source>
</evidence>
<dbReference type="RefSeq" id="WP_018747455.1">
    <property type="nucleotide sequence ID" value="NZ_BAABUF010000006.1"/>
</dbReference>
<gene>
    <name evidence="2" type="ORF">GCM10007860_30600</name>
</gene>
<comment type="caution">
    <text evidence="2">The sequence shown here is derived from an EMBL/GenBank/DDBJ whole genome shotgun (WGS) entry which is preliminary data.</text>
</comment>
<sequence length="111" mass="12186">MSLLEDQTASFIVRVWRERGEYETGPGEWRGSIEHVQSGRKGFFRDLGSMERFMAPLLQEIGIDASQRFWEQISPAMFDTTANAAAQPSAVPAPASPAPDPAPTPRIGPGR</sequence>
<feature type="compositionally biased region" description="Pro residues" evidence="1">
    <location>
        <begin position="94"/>
        <end position="111"/>
    </location>
</feature>
<dbReference type="Proteomes" id="UP001156836">
    <property type="component" value="Unassembled WGS sequence"/>
</dbReference>
<feature type="region of interest" description="Disordered" evidence="1">
    <location>
        <begin position="84"/>
        <end position="111"/>
    </location>
</feature>
<name>A0ABQ6C133_9NEIS</name>
<protein>
    <submittedName>
        <fullName evidence="2">Uncharacterized protein</fullName>
    </submittedName>
</protein>
<dbReference type="EMBL" id="BSOZ01000073">
    <property type="protein sequence ID" value="GLS05898.1"/>
    <property type="molecule type" value="Genomic_DNA"/>
</dbReference>
<keyword evidence="3" id="KW-1185">Reference proteome</keyword>
<reference evidence="3" key="1">
    <citation type="journal article" date="2019" name="Int. J. Syst. Evol. Microbiol.">
        <title>The Global Catalogue of Microorganisms (GCM) 10K type strain sequencing project: providing services to taxonomists for standard genome sequencing and annotation.</title>
        <authorList>
            <consortium name="The Broad Institute Genomics Platform"/>
            <consortium name="The Broad Institute Genome Sequencing Center for Infectious Disease"/>
            <person name="Wu L."/>
            <person name="Ma J."/>
        </authorList>
    </citation>
    <scope>NUCLEOTIDE SEQUENCE [LARGE SCALE GENOMIC DNA]</scope>
    <source>
        <strain evidence="3">NBRC 104970</strain>
    </source>
</reference>
<organism evidence="2 3">
    <name type="scientific">Chitiniphilus shinanonensis</name>
    <dbReference type="NCBI Taxonomy" id="553088"/>
    <lineage>
        <taxon>Bacteria</taxon>
        <taxon>Pseudomonadati</taxon>
        <taxon>Pseudomonadota</taxon>
        <taxon>Betaproteobacteria</taxon>
        <taxon>Neisseriales</taxon>
        <taxon>Chitinibacteraceae</taxon>
        <taxon>Chitiniphilus</taxon>
    </lineage>
</organism>
<evidence type="ECO:0000313" key="2">
    <source>
        <dbReference type="EMBL" id="GLS05898.1"/>
    </source>
</evidence>
<evidence type="ECO:0000256" key="1">
    <source>
        <dbReference type="SAM" id="MobiDB-lite"/>
    </source>
</evidence>
<feature type="compositionally biased region" description="Low complexity" evidence="1">
    <location>
        <begin position="84"/>
        <end position="93"/>
    </location>
</feature>